<dbReference type="PANTHER" id="PTHR21599">
    <property type="entry name" value="GLYCERATE KINASE"/>
    <property type="match status" value="1"/>
</dbReference>
<dbReference type="InterPro" id="IPR036129">
    <property type="entry name" value="Glycerate_kinase_sf"/>
</dbReference>
<name>A0ABW9XL14_9BACL</name>
<dbReference type="Gene3D" id="3.40.50.10350">
    <property type="entry name" value="Glycerate kinase, domain 1"/>
    <property type="match status" value="1"/>
</dbReference>
<organism evidence="5 6">
    <name type="scientific">Paenibacillus glycinis</name>
    <dbReference type="NCBI Taxonomy" id="2697035"/>
    <lineage>
        <taxon>Bacteria</taxon>
        <taxon>Bacillati</taxon>
        <taxon>Bacillota</taxon>
        <taxon>Bacilli</taxon>
        <taxon>Bacillales</taxon>
        <taxon>Paenibacillaceae</taxon>
        <taxon>Paenibacillus</taxon>
    </lineage>
</organism>
<dbReference type="Pfam" id="PF02595">
    <property type="entry name" value="Gly_kinase"/>
    <property type="match status" value="1"/>
</dbReference>
<gene>
    <name evidence="5" type="ORF">GT019_05330</name>
</gene>
<keyword evidence="2 4" id="KW-0808">Transferase</keyword>
<dbReference type="NCBIfam" id="TIGR00045">
    <property type="entry name" value="glycerate kinase"/>
    <property type="match status" value="1"/>
</dbReference>
<dbReference type="PIRSF" id="PIRSF006078">
    <property type="entry name" value="GlxK"/>
    <property type="match status" value="1"/>
</dbReference>
<dbReference type="EC" id="2.7.1.-" evidence="5"/>
<sequence length="381" mass="38537">MKFVLAPDSFKESMTAQRAAAVMREAIEAVMAGRGTSIVELPVGDGGEGTLEILTSAMNGRLIEAAVTGPMGETVAAKYGLSGDGRTAIVEMAQASGLQLVPVEARNPLLATTYGTGELIRQALGHDSVDRVIITIGGSATNDCGAGMLQALGVSLTDEDGEPIGLGGGQLRRAAAIDWSGMDDRLRKASLSVACDVTNPLVGPNGASRVFGPQKGATPDMADELDAALAHAADLIEAAGGPRLHDVPGAGAAGGIGAALMLCGGKLEPGIDLVLDAVGFDGQIAGADYILTGEGRIDGQTPNGKVIAGIAARARKANVPVIAFAGSLQPGYEPLYGEGLLAAFSITPRPIALAEALRQGETNLRQTVENAIRLIAGAGQA</sequence>
<dbReference type="RefSeq" id="WP_161741707.1">
    <property type="nucleotide sequence ID" value="NZ_JAAAMV010000002.1"/>
</dbReference>
<evidence type="ECO:0000256" key="3">
    <source>
        <dbReference type="ARBA" id="ARBA00022777"/>
    </source>
</evidence>
<comment type="similarity">
    <text evidence="1 4">Belongs to the glycerate kinase type-1 family.</text>
</comment>
<reference evidence="5 6" key="1">
    <citation type="submission" date="2020-01" db="EMBL/GenBank/DDBJ databases">
        <title>Paenibacillus soybeanensis sp. nov. isolated from the nodules of soybean (Glycine max(L.) Merr).</title>
        <authorList>
            <person name="Wang H."/>
        </authorList>
    </citation>
    <scope>NUCLEOTIDE SEQUENCE [LARGE SCALE GENOMIC DNA]</scope>
    <source>
        <strain evidence="5 6">T1</strain>
    </source>
</reference>
<dbReference type="GO" id="GO:0016301">
    <property type="term" value="F:kinase activity"/>
    <property type="evidence" value="ECO:0007669"/>
    <property type="project" value="UniProtKB-KW"/>
</dbReference>
<protein>
    <submittedName>
        <fullName evidence="5">Glycerate kinase</fullName>
        <ecNumber evidence="5">2.7.1.-</ecNumber>
    </submittedName>
</protein>
<comment type="caution">
    <text evidence="5">The sequence shown here is derived from an EMBL/GenBank/DDBJ whole genome shotgun (WGS) entry which is preliminary data.</text>
</comment>
<dbReference type="EMBL" id="JAAAMV010000002">
    <property type="protein sequence ID" value="NBD23285.1"/>
    <property type="molecule type" value="Genomic_DNA"/>
</dbReference>
<accession>A0ABW9XL14</accession>
<dbReference type="PANTHER" id="PTHR21599:SF0">
    <property type="entry name" value="GLYCERATE KINASE"/>
    <property type="match status" value="1"/>
</dbReference>
<evidence type="ECO:0000256" key="2">
    <source>
        <dbReference type="ARBA" id="ARBA00022679"/>
    </source>
</evidence>
<proteinExistence type="inferred from homology"/>
<evidence type="ECO:0000256" key="1">
    <source>
        <dbReference type="ARBA" id="ARBA00006284"/>
    </source>
</evidence>
<keyword evidence="3 4" id="KW-0418">Kinase</keyword>
<evidence type="ECO:0000313" key="5">
    <source>
        <dbReference type="EMBL" id="NBD23285.1"/>
    </source>
</evidence>
<dbReference type="Gene3D" id="3.90.1510.10">
    <property type="entry name" value="Glycerate kinase, domain 2"/>
    <property type="match status" value="1"/>
</dbReference>
<dbReference type="InterPro" id="IPR018197">
    <property type="entry name" value="Glycerate_kinase_RE-like"/>
</dbReference>
<evidence type="ECO:0000256" key="4">
    <source>
        <dbReference type="PIRNR" id="PIRNR006078"/>
    </source>
</evidence>
<keyword evidence="6" id="KW-1185">Reference proteome</keyword>
<dbReference type="Proteomes" id="UP000665561">
    <property type="component" value="Unassembled WGS sequence"/>
</dbReference>
<evidence type="ECO:0000313" key="6">
    <source>
        <dbReference type="Proteomes" id="UP000665561"/>
    </source>
</evidence>
<dbReference type="SUPFAM" id="SSF110738">
    <property type="entry name" value="Glycerate kinase I"/>
    <property type="match status" value="1"/>
</dbReference>
<dbReference type="InterPro" id="IPR018193">
    <property type="entry name" value="Glyc_kinase_flavodox-like_fold"/>
</dbReference>
<dbReference type="InterPro" id="IPR004381">
    <property type="entry name" value="Glycerate_kinase"/>
</dbReference>